<organism evidence="1 2">
    <name type="scientific">Leptospira ilyithenensis</name>
    <dbReference type="NCBI Taxonomy" id="2484901"/>
    <lineage>
        <taxon>Bacteria</taxon>
        <taxon>Pseudomonadati</taxon>
        <taxon>Spirochaetota</taxon>
        <taxon>Spirochaetia</taxon>
        <taxon>Leptospirales</taxon>
        <taxon>Leptospiraceae</taxon>
        <taxon>Leptospira</taxon>
    </lineage>
</organism>
<proteinExistence type="predicted"/>
<reference evidence="1" key="1">
    <citation type="journal article" date="2019" name="PLoS Negl. Trop. Dis.">
        <title>Revisiting the worldwide diversity of Leptospira species in the environment.</title>
        <authorList>
            <person name="Vincent A.T."/>
            <person name="Schiettekatte O."/>
            <person name="Bourhy P."/>
            <person name="Veyrier F.J."/>
            <person name="Picardeau M."/>
        </authorList>
    </citation>
    <scope>NUCLEOTIDE SEQUENCE [LARGE SCALE GENOMIC DNA]</scope>
    <source>
        <strain evidence="1">201400974</strain>
    </source>
</reference>
<evidence type="ECO:0000313" key="1">
    <source>
        <dbReference type="EMBL" id="TGN06980.1"/>
    </source>
</evidence>
<dbReference type="AlphaFoldDB" id="A0A4R9LLV8"/>
<evidence type="ECO:0000313" key="2">
    <source>
        <dbReference type="Proteomes" id="UP000298264"/>
    </source>
</evidence>
<comment type="caution">
    <text evidence="1">The sequence shown here is derived from an EMBL/GenBank/DDBJ whole genome shotgun (WGS) entry which is preliminary data.</text>
</comment>
<dbReference type="RefSeq" id="WP_135765704.1">
    <property type="nucleotide sequence ID" value="NZ_RQHV01000062.1"/>
</dbReference>
<dbReference type="EMBL" id="RQHV01000062">
    <property type="protein sequence ID" value="TGN06980.1"/>
    <property type="molecule type" value="Genomic_DNA"/>
</dbReference>
<sequence length="301" mass="34903">MQTNQSYHWLNTFFFLLISMFLSCSFATEKKYTFGKPYYPQQNIFNEEDNPQFESGEPYVVLDWIGNAFGFLSKLIINDSRMSNHKISEETKQYLKNYITENNMKDVKVRFNQYAPIEDLKQLWRSDNANPVLKYTIGLINWFFSALFPARIFSGCPIPYVCSGDHYNPYSNTINLYSDIPTVVLHEGGHAKDFSSRKYKSFYALGYSVPFFGALYPEARATDDAIRYLRYKCDRKVELSAYKTVYPAYSTYVFGQILGIASAVPGHIVGSSKASRFLREEIPECKLAYEMELNRPETKQK</sequence>
<keyword evidence="2" id="KW-1185">Reference proteome</keyword>
<accession>A0A4R9LLV8</accession>
<name>A0A4R9LLV8_9LEPT</name>
<protein>
    <submittedName>
        <fullName evidence="1">Uncharacterized protein</fullName>
    </submittedName>
</protein>
<dbReference type="Proteomes" id="UP000298264">
    <property type="component" value="Unassembled WGS sequence"/>
</dbReference>
<gene>
    <name evidence="1" type="ORF">EHS11_17790</name>
</gene>
<dbReference type="OrthoDB" id="338835at2"/>